<dbReference type="RefSeq" id="WP_136082690.1">
    <property type="nucleotide sequence ID" value="NZ_CAAHFG010000004.1"/>
</dbReference>
<dbReference type="Proteomes" id="UP000366872">
    <property type="component" value="Unassembled WGS sequence"/>
</dbReference>
<evidence type="ECO:0000313" key="1">
    <source>
        <dbReference type="EMBL" id="VGO17201.1"/>
    </source>
</evidence>
<evidence type="ECO:0000313" key="2">
    <source>
        <dbReference type="Proteomes" id="UP000366872"/>
    </source>
</evidence>
<protein>
    <submittedName>
        <fullName evidence="1">Uncharacterized protein</fullName>
    </submittedName>
</protein>
<name>A0A6C2UCQ0_PONDE</name>
<sequence>MPFTRLHLIERMGLDEPWEGEPGYTKTGYWAFTKEQAESFVGCFLFLHKGQLEPARYAGEIVDVFLQTEGKYVSRFVFKVKDEPRLNGIATMVDGWDRWWKADGWRQE</sequence>
<reference evidence="1 2" key="1">
    <citation type="submission" date="2019-04" db="EMBL/GenBank/DDBJ databases">
        <authorList>
            <person name="Van Vliet M D."/>
        </authorList>
    </citation>
    <scope>NUCLEOTIDE SEQUENCE [LARGE SCALE GENOMIC DNA]</scope>
    <source>
        <strain evidence="1 2">F1</strain>
    </source>
</reference>
<dbReference type="AlphaFoldDB" id="A0A6C2UCQ0"/>
<gene>
    <name evidence="1" type="ORF">PDESU_05797</name>
</gene>
<accession>A0A6C2UCQ0</accession>
<dbReference type="EMBL" id="CAAHFG010000004">
    <property type="protein sequence ID" value="VGO17201.1"/>
    <property type="molecule type" value="Genomic_DNA"/>
</dbReference>
<keyword evidence="2" id="KW-1185">Reference proteome</keyword>
<proteinExistence type="predicted"/>
<organism evidence="1 2">
    <name type="scientific">Pontiella desulfatans</name>
    <dbReference type="NCBI Taxonomy" id="2750659"/>
    <lineage>
        <taxon>Bacteria</taxon>
        <taxon>Pseudomonadati</taxon>
        <taxon>Kiritimatiellota</taxon>
        <taxon>Kiritimatiellia</taxon>
        <taxon>Kiritimatiellales</taxon>
        <taxon>Pontiellaceae</taxon>
        <taxon>Pontiella</taxon>
    </lineage>
</organism>